<sequence length="94" mass="10682">MGRAAAFGRVTLKRTRDWESDQLMPGLRGQTNRRHLLPGCISRKPFIVFGINSTFSIPAISIRCIRLIQAFGHKLSAIGSMRMWIDCSRFCIRS</sequence>
<dbReference type="AlphaFoldDB" id="A0A2D2C1R6"/>
<name>A0A2D2C1R6_9RHOB</name>
<dbReference type="Proteomes" id="UP000229314">
    <property type="component" value="Chromosome"/>
</dbReference>
<organism evidence="1 2">
    <name type="scientific">Paracoccus yeei</name>
    <dbReference type="NCBI Taxonomy" id="147645"/>
    <lineage>
        <taxon>Bacteria</taxon>
        <taxon>Pseudomonadati</taxon>
        <taxon>Pseudomonadota</taxon>
        <taxon>Alphaproteobacteria</taxon>
        <taxon>Rhodobacterales</taxon>
        <taxon>Paracoccaceae</taxon>
        <taxon>Paracoccus</taxon>
    </lineage>
</organism>
<evidence type="ECO:0000313" key="1">
    <source>
        <dbReference type="EMBL" id="ATQ56436.1"/>
    </source>
</evidence>
<dbReference type="EMBL" id="CP024422">
    <property type="protein sequence ID" value="ATQ56436.1"/>
    <property type="molecule type" value="Genomic_DNA"/>
</dbReference>
<reference evidence="1 2" key="1">
    <citation type="submission" date="2017-10" db="EMBL/GenBank/DDBJ databases">
        <title>Complete genome sequence of Paracoccus yeei TT13 isolated from human skin.</title>
        <authorList>
            <person name="Lee K."/>
            <person name="Lim J.Y."/>
            <person name="Hwang I."/>
        </authorList>
    </citation>
    <scope>NUCLEOTIDE SEQUENCE [LARGE SCALE GENOMIC DNA]</scope>
    <source>
        <strain evidence="1 2">TT13</strain>
    </source>
</reference>
<gene>
    <name evidence="1" type="ORF">PYTT13_11910</name>
</gene>
<accession>A0A2D2C1R6</accession>
<proteinExistence type="predicted"/>
<protein>
    <submittedName>
        <fullName evidence="1">Uncharacterized protein</fullName>
    </submittedName>
</protein>
<evidence type="ECO:0000313" key="2">
    <source>
        <dbReference type="Proteomes" id="UP000229314"/>
    </source>
</evidence>